<dbReference type="KEGG" id="bpy:Bphyt_6061"/>
<name>B2TAP3_PARPJ</name>
<dbReference type="Proteomes" id="UP000001739">
    <property type="component" value="Chromosome 2"/>
</dbReference>
<organism evidence="1 2">
    <name type="scientific">Paraburkholderia phytofirmans (strain DSM 17436 / LMG 22146 / PsJN)</name>
    <name type="common">Burkholderia phytofirmans</name>
    <dbReference type="NCBI Taxonomy" id="398527"/>
    <lineage>
        <taxon>Bacteria</taxon>
        <taxon>Pseudomonadati</taxon>
        <taxon>Pseudomonadota</taxon>
        <taxon>Betaproteobacteria</taxon>
        <taxon>Burkholderiales</taxon>
        <taxon>Burkholderiaceae</taxon>
        <taxon>Paraburkholderia</taxon>
    </lineage>
</organism>
<evidence type="ECO:0000313" key="1">
    <source>
        <dbReference type="EMBL" id="ACD20393.1"/>
    </source>
</evidence>
<protein>
    <submittedName>
        <fullName evidence="1">Uncharacterized protein</fullName>
    </submittedName>
</protein>
<evidence type="ECO:0000313" key="2">
    <source>
        <dbReference type="Proteomes" id="UP000001739"/>
    </source>
</evidence>
<dbReference type="AlphaFoldDB" id="B2TAP3"/>
<dbReference type="HOGENOM" id="CLU_2804206_0_0_4"/>
<sequence>MNHRYIEGELLHLEQVFPYIAKGPLPVSYWFARLEVLKLLPAMRDQRRRLALLQDRLDTIARFATAA</sequence>
<reference evidence="1 2" key="1">
    <citation type="journal article" date="2011" name="J. Bacteriol.">
        <title>Complete genome sequence of the plant growth-promoting endophyte Burkholderia phytofirmans strain PsJN.</title>
        <authorList>
            <person name="Weilharter A."/>
            <person name="Mitter B."/>
            <person name="Shin M.V."/>
            <person name="Chain P.S."/>
            <person name="Nowak J."/>
            <person name="Sessitsch A."/>
        </authorList>
    </citation>
    <scope>NUCLEOTIDE SEQUENCE [LARGE SCALE GENOMIC DNA]</scope>
    <source>
        <strain evidence="2">DSM 17436 / LMG 22146 / PsJN</strain>
    </source>
</reference>
<accession>B2TAP3</accession>
<proteinExistence type="predicted"/>
<gene>
    <name evidence="1" type="ordered locus">Bphyt_6061</name>
</gene>
<dbReference type="EMBL" id="CP001053">
    <property type="protein sequence ID" value="ACD20393.1"/>
    <property type="molecule type" value="Genomic_DNA"/>
</dbReference>